<feature type="domain" description="Phage head morphogenesis" evidence="1">
    <location>
        <begin position="186"/>
        <end position="289"/>
    </location>
</feature>
<evidence type="ECO:0000259" key="1">
    <source>
        <dbReference type="Pfam" id="PF04233"/>
    </source>
</evidence>
<dbReference type="Pfam" id="PF04233">
    <property type="entry name" value="Phage_Mu_F"/>
    <property type="match status" value="1"/>
</dbReference>
<reference evidence="2" key="1">
    <citation type="journal article" date="2021" name="Proc. Natl. Acad. Sci. U.S.A.">
        <title>A Catalog of Tens of Thousands of Viruses from Human Metagenomes Reveals Hidden Associations with Chronic Diseases.</title>
        <authorList>
            <person name="Tisza M.J."/>
            <person name="Buck C.B."/>
        </authorList>
    </citation>
    <scope>NUCLEOTIDE SEQUENCE</scope>
    <source>
        <strain evidence="2">CtnNB1</strain>
    </source>
</reference>
<accession>A0A8S5UVD6</accession>
<dbReference type="EMBL" id="BK016146">
    <property type="protein sequence ID" value="DAF98354.1"/>
    <property type="molecule type" value="Genomic_DNA"/>
</dbReference>
<protein>
    <submittedName>
        <fullName evidence="2">Minor capsid protein</fullName>
    </submittedName>
</protein>
<evidence type="ECO:0000313" key="2">
    <source>
        <dbReference type="EMBL" id="DAF98354.1"/>
    </source>
</evidence>
<dbReference type="InterPro" id="IPR006528">
    <property type="entry name" value="Phage_head_morphogenesis_dom"/>
</dbReference>
<proteinExistence type="predicted"/>
<sequence length="432" mass="50614">MSYWTNRQKQLKKTAEKDEEKLKKRLSSFYDSEFKRLDKEIAAYFTKYGEDNVIEYRTLMQNLSDEDKRLLIEQMDEFARKYPQYADLMPIRESIYKLDRLQGLQYSVFMAQSKIAGYTNEQVKQYETSLAHKGLNYAMETLGFGKNFYSINADIVKQFVGVPWSNGENFSTRIWNDTQKLANYLNQDMAQMLARGDGYNKIVQNLKKRFDRVNRNNAYRLVYTEGTYVMAESTIQPFTEDFEQYRLSPVLDGRTCPICRGLQERTFNITDRKPGTNFPPIHPWCRCSFEIVVDDWDAWMDNYEKTHTKKQAKTIENRLREDDKHGIITVHKSLGAAAKRYGVKLVDGQGHTRLAEGQTVTGKTFAGKGTNTEIRDRFRLESDYHIPANEWEKVSGEGYVMVDGKRVKAELHWYEADGEIYEMKIKRYIDEG</sequence>
<dbReference type="NCBIfam" id="TIGR01641">
    <property type="entry name" value="phageSPP1_gp7"/>
    <property type="match status" value="1"/>
</dbReference>
<name>A0A8S5UVD6_9CAUD</name>
<organism evidence="2">
    <name type="scientific">Siphoviridae sp. ctnNB1</name>
    <dbReference type="NCBI Taxonomy" id="2825660"/>
    <lineage>
        <taxon>Viruses</taxon>
        <taxon>Duplodnaviria</taxon>
        <taxon>Heunggongvirae</taxon>
        <taxon>Uroviricota</taxon>
        <taxon>Caudoviricetes</taxon>
    </lineage>
</organism>